<name>A0A843TSX2_COLES</name>
<accession>A0A843TSX2</accession>
<dbReference type="EMBL" id="NMUH01000218">
    <property type="protein sequence ID" value="MQL74658.1"/>
    <property type="molecule type" value="Genomic_DNA"/>
</dbReference>
<sequence length="136" mass="15065">MDQRGRLPRHPLGVEIIQEPGGEIVWRRFCNFLGTAQGGLHQAINPLEEISKGKPSYSPKIQSSGLCFCTDLVRRQGPWTPVMSLASIGHAANPESAARDRRRVLLDRTSLTQPEVQELSATQGKVLRYGSHLLKP</sequence>
<dbReference type="Proteomes" id="UP000652761">
    <property type="component" value="Unassembled WGS sequence"/>
</dbReference>
<gene>
    <name evidence="1" type="ORF">Taro_007030</name>
</gene>
<organism evidence="1 2">
    <name type="scientific">Colocasia esculenta</name>
    <name type="common">Wild taro</name>
    <name type="synonym">Arum esculentum</name>
    <dbReference type="NCBI Taxonomy" id="4460"/>
    <lineage>
        <taxon>Eukaryota</taxon>
        <taxon>Viridiplantae</taxon>
        <taxon>Streptophyta</taxon>
        <taxon>Embryophyta</taxon>
        <taxon>Tracheophyta</taxon>
        <taxon>Spermatophyta</taxon>
        <taxon>Magnoliopsida</taxon>
        <taxon>Liliopsida</taxon>
        <taxon>Araceae</taxon>
        <taxon>Aroideae</taxon>
        <taxon>Colocasieae</taxon>
        <taxon>Colocasia</taxon>
    </lineage>
</organism>
<evidence type="ECO:0000313" key="1">
    <source>
        <dbReference type="EMBL" id="MQL74658.1"/>
    </source>
</evidence>
<comment type="caution">
    <text evidence="1">The sequence shown here is derived from an EMBL/GenBank/DDBJ whole genome shotgun (WGS) entry which is preliminary data.</text>
</comment>
<keyword evidence="2" id="KW-1185">Reference proteome</keyword>
<dbReference type="AlphaFoldDB" id="A0A843TSX2"/>
<reference evidence="1" key="1">
    <citation type="submission" date="2017-07" db="EMBL/GenBank/DDBJ databases">
        <title>Taro Niue Genome Assembly and Annotation.</title>
        <authorList>
            <person name="Atibalentja N."/>
            <person name="Keating K."/>
            <person name="Fields C.J."/>
        </authorList>
    </citation>
    <scope>NUCLEOTIDE SEQUENCE</scope>
    <source>
        <strain evidence="1">Niue_2</strain>
        <tissue evidence="1">Leaf</tissue>
    </source>
</reference>
<evidence type="ECO:0000313" key="2">
    <source>
        <dbReference type="Proteomes" id="UP000652761"/>
    </source>
</evidence>
<proteinExistence type="predicted"/>
<protein>
    <submittedName>
        <fullName evidence="1">Uncharacterized protein</fullName>
    </submittedName>
</protein>